<accession>A0A2P5HT23</accession>
<gene>
    <name evidence="2" type="ORF">DHEL01_v208205</name>
</gene>
<feature type="region of interest" description="Disordered" evidence="1">
    <location>
        <begin position="243"/>
        <end position="278"/>
    </location>
</feature>
<evidence type="ECO:0008006" key="4">
    <source>
        <dbReference type="Google" id="ProtNLM"/>
    </source>
</evidence>
<evidence type="ECO:0000313" key="2">
    <source>
        <dbReference type="EMBL" id="POS73399.1"/>
    </source>
</evidence>
<dbReference type="Proteomes" id="UP000094444">
    <property type="component" value="Unassembled WGS sequence"/>
</dbReference>
<keyword evidence="3" id="KW-1185">Reference proteome</keyword>
<protein>
    <recommendedName>
        <fullName evidence="4">F-box domain-containing protein</fullName>
    </recommendedName>
</protein>
<feature type="region of interest" description="Disordered" evidence="1">
    <location>
        <begin position="1"/>
        <end position="29"/>
    </location>
</feature>
<dbReference type="AlphaFoldDB" id="A0A2P5HT23"/>
<dbReference type="SUPFAM" id="SSF52047">
    <property type="entry name" value="RNI-like"/>
    <property type="match status" value="1"/>
</dbReference>
<sequence>MTEDLNDYERIPSRRRDGAPSDNPSDTATDDLLSLPSELLLEPHILAFVGSRNFRREVRPLFVSKKWYPHARSILLSHLRYDTEHMPYIYLSMKQSATLSSVQQLTKHIDLTLHAAGLSTGPDNRRIPVNTKTLEHLALFLKDFTALRTLITIRSGYCRSMMPSHVVSSFASLSQLTSLELDLIHMRIEEQTKHHLCQCISQSMPKLKSLRCRLPCMCEKLLASQPGKLKELIIRINGNRWDEEGVPIPEDWEDQGDVADEGAHSEDDDTSARDTVWE</sequence>
<dbReference type="OrthoDB" id="3637487at2759"/>
<reference evidence="2" key="1">
    <citation type="submission" date="2017-09" db="EMBL/GenBank/DDBJ databases">
        <title>Polyketide synthases of a Diaporthe helianthi virulent isolate.</title>
        <authorList>
            <person name="Baroncelli R."/>
        </authorList>
    </citation>
    <scope>NUCLEOTIDE SEQUENCE [LARGE SCALE GENOMIC DNA]</scope>
    <source>
        <strain evidence="2">7/96</strain>
    </source>
</reference>
<feature type="compositionally biased region" description="Basic and acidic residues" evidence="1">
    <location>
        <begin position="7"/>
        <end position="19"/>
    </location>
</feature>
<dbReference type="InParanoid" id="A0A2P5HT23"/>
<feature type="compositionally biased region" description="Acidic residues" evidence="1">
    <location>
        <begin position="250"/>
        <end position="260"/>
    </location>
</feature>
<evidence type="ECO:0000313" key="3">
    <source>
        <dbReference type="Proteomes" id="UP000094444"/>
    </source>
</evidence>
<feature type="compositionally biased region" description="Basic and acidic residues" evidence="1">
    <location>
        <begin position="261"/>
        <end position="278"/>
    </location>
</feature>
<organism evidence="2 3">
    <name type="scientific">Diaporthe helianthi</name>
    <dbReference type="NCBI Taxonomy" id="158607"/>
    <lineage>
        <taxon>Eukaryota</taxon>
        <taxon>Fungi</taxon>
        <taxon>Dikarya</taxon>
        <taxon>Ascomycota</taxon>
        <taxon>Pezizomycotina</taxon>
        <taxon>Sordariomycetes</taxon>
        <taxon>Sordariomycetidae</taxon>
        <taxon>Diaporthales</taxon>
        <taxon>Diaporthaceae</taxon>
        <taxon>Diaporthe</taxon>
    </lineage>
</organism>
<proteinExistence type="predicted"/>
<name>A0A2P5HT23_DIAHE</name>
<comment type="caution">
    <text evidence="2">The sequence shown here is derived from an EMBL/GenBank/DDBJ whole genome shotgun (WGS) entry which is preliminary data.</text>
</comment>
<evidence type="ECO:0000256" key="1">
    <source>
        <dbReference type="SAM" id="MobiDB-lite"/>
    </source>
</evidence>
<dbReference type="EMBL" id="MAVT02000806">
    <property type="protein sequence ID" value="POS73399.1"/>
    <property type="molecule type" value="Genomic_DNA"/>
</dbReference>